<dbReference type="InterPro" id="IPR022529">
    <property type="entry name" value="DUF3530"/>
</dbReference>
<comment type="caution">
    <text evidence="1">The sequence shown here is derived from an EMBL/GenBank/DDBJ whole genome shotgun (WGS) entry which is preliminary data.</text>
</comment>
<dbReference type="Pfam" id="PF12048">
    <property type="entry name" value="DUF3530"/>
    <property type="match status" value="1"/>
</dbReference>
<organism evidence="1 2">
    <name type="scientific">Marinobacter flavimaris</name>
    <dbReference type="NCBI Taxonomy" id="262076"/>
    <lineage>
        <taxon>Bacteria</taxon>
        <taxon>Pseudomonadati</taxon>
        <taxon>Pseudomonadota</taxon>
        <taxon>Gammaproteobacteria</taxon>
        <taxon>Pseudomonadales</taxon>
        <taxon>Marinobacteraceae</taxon>
        <taxon>Marinobacter</taxon>
    </lineage>
</organism>
<accession>A0A3D8H2G6</accession>
<sequence length="318" mass="34011">MQRFEIYRPGVFWLFVLALMCVAPSITLGQEESGTAGEAEGVEASESASRALIWTGTGERSLIQRFPESAVWLELEEGDRSLGLFYPEARLPARGAVLVLSDEGETAASGVTGSLAAGLASRGWAVLTLGLESPSPVLNEFLMRPVMEPPAAEAGAGEEGASDSVMIDVMASSESADDLEARYRSRINQMLQAGLALLVERGYEAPAVLGVGRASIHVTNRVLDSADASALIWVAPRFYPVDRSGLPDRLESLGTDLLELYPQGTADDQSGWSIGMQLRRAGMSGFERQPIAWISPAPETLGDGVASRVAAWLESRER</sequence>
<evidence type="ECO:0000313" key="2">
    <source>
        <dbReference type="Proteomes" id="UP000256431"/>
    </source>
</evidence>
<dbReference type="Proteomes" id="UP000256431">
    <property type="component" value="Unassembled WGS sequence"/>
</dbReference>
<dbReference type="AlphaFoldDB" id="A0A3D8H2G6"/>
<reference evidence="1 2" key="1">
    <citation type="submission" date="2018-08" db="EMBL/GenBank/DDBJ databases">
        <title>Genome sequence of Marinobacter flavimaris KCTC 12185.</title>
        <authorList>
            <person name="Chun J."/>
            <person name="Kim B.-Y."/>
            <person name="Choi S.-B."/>
            <person name="Kwak M.-J."/>
        </authorList>
    </citation>
    <scope>NUCLEOTIDE SEQUENCE [LARGE SCALE GENOMIC DNA]</scope>
    <source>
        <strain evidence="1 2">KCTC 12185</strain>
    </source>
</reference>
<name>A0A3D8H2G6_9GAMM</name>
<protein>
    <submittedName>
        <fullName evidence="1">DUF3530 family protein</fullName>
    </submittedName>
</protein>
<evidence type="ECO:0000313" key="1">
    <source>
        <dbReference type="EMBL" id="RDU40579.1"/>
    </source>
</evidence>
<gene>
    <name evidence="1" type="ORF">DXI23_12460</name>
</gene>
<proteinExistence type="predicted"/>
<dbReference type="EMBL" id="QRDH01000005">
    <property type="protein sequence ID" value="RDU40579.1"/>
    <property type="molecule type" value="Genomic_DNA"/>
</dbReference>
<dbReference type="RefSeq" id="WP_104270816.1">
    <property type="nucleotide sequence ID" value="NZ_PSSW01000005.1"/>
</dbReference>
<keyword evidence="2" id="KW-1185">Reference proteome</keyword>